<reference evidence="4 5" key="1">
    <citation type="submission" date="2016-10" db="EMBL/GenBank/DDBJ databases">
        <authorList>
            <person name="Varghese N."/>
            <person name="Submissions S."/>
        </authorList>
    </citation>
    <scope>NUCLEOTIDE SEQUENCE [LARGE SCALE GENOMIC DNA]</scope>
    <source>
        <strain evidence="4 5">DSM 16525</strain>
    </source>
</reference>
<feature type="region of interest" description="Disordered" evidence="2">
    <location>
        <begin position="383"/>
        <end position="402"/>
    </location>
</feature>
<protein>
    <recommendedName>
        <fullName evidence="7">Late embryogenesis abundant protein</fullName>
    </recommendedName>
</protein>
<accession>A0A511T1E4</accession>
<dbReference type="AlphaFoldDB" id="A0A511T1E4"/>
<dbReference type="Proteomes" id="UP000183760">
    <property type="component" value="Unassembled WGS sequence"/>
</dbReference>
<keyword evidence="1" id="KW-0175">Coiled coil</keyword>
<evidence type="ECO:0000313" key="3">
    <source>
        <dbReference type="EMBL" id="GEN07964.1"/>
    </source>
</evidence>
<evidence type="ECO:0008006" key="7">
    <source>
        <dbReference type="Google" id="ProtNLM"/>
    </source>
</evidence>
<evidence type="ECO:0000313" key="5">
    <source>
        <dbReference type="Proteomes" id="UP000183760"/>
    </source>
</evidence>
<sequence>MGIGSIIGGAADAARRAAEAAKRAAEAAAKKAAEAAAKKAAEAAAKAKQAKEQIESVAKQRTQDVFERGAGLVEGARDVKQQVRETAGDVFEGVKSTAGSALRDTVQKAGPVLDTATDIAAGGLDKLGQAIQDAPAPNPLQGITQDIAGGVIQGAADVVRDPVETAGEIKQALSLNHQVDQLKPGESVSVGLNGEADVSGVGVTAKGDLAVSRSAEEGGGYTVSVSGEVGAGVIAKLGAKGAADASASAFATAGAKVEFQFDTAEEAKRATKIIAASAATAGASASNPLLGQGVNQVLGDPLSDLAGLGDKVSAVELQLGAEASVTGELGMKGLPEVLSAGASAGVSANQGTTARIEMENGQPKSLKLTQSLEISGNAGASAGLGIPSQGEGGTSASLPTNASAGVQGSLKVELEQSIDLPENFNPADFLKDPKGTAREVGQTALQTHEAKLTLTDSRQGSAQALGLGGSAGREVKAEISGNLQDIARSGAFSSIANGDVGQAVTQLRDKVDIKATVQDKTTVNGDIGVGVHAGVGGGEVGLTTERTHVGEERELNAAQLAELYLTQRWSAGIPG</sequence>
<organism evidence="3 6">
    <name type="scientific">Myxococcus fulvus</name>
    <dbReference type="NCBI Taxonomy" id="33"/>
    <lineage>
        <taxon>Bacteria</taxon>
        <taxon>Pseudomonadati</taxon>
        <taxon>Myxococcota</taxon>
        <taxon>Myxococcia</taxon>
        <taxon>Myxococcales</taxon>
        <taxon>Cystobacterineae</taxon>
        <taxon>Myxococcaceae</taxon>
        <taxon>Myxococcus</taxon>
    </lineage>
</organism>
<name>A0A511T1E4_MYXFU</name>
<evidence type="ECO:0000313" key="4">
    <source>
        <dbReference type="EMBL" id="SES73727.1"/>
    </source>
</evidence>
<keyword evidence="5" id="KW-1185">Reference proteome</keyword>
<comment type="caution">
    <text evidence="3">The sequence shown here is derived from an EMBL/GenBank/DDBJ whole genome shotgun (WGS) entry which is preliminary data.</text>
</comment>
<evidence type="ECO:0000313" key="6">
    <source>
        <dbReference type="Proteomes" id="UP000321514"/>
    </source>
</evidence>
<dbReference type="Proteomes" id="UP000321514">
    <property type="component" value="Unassembled WGS sequence"/>
</dbReference>
<feature type="coiled-coil region" evidence="1">
    <location>
        <begin position="10"/>
        <end position="60"/>
    </location>
</feature>
<reference evidence="3 6" key="2">
    <citation type="submission" date="2019-07" db="EMBL/GenBank/DDBJ databases">
        <title>Whole genome shotgun sequence of Myxococcus fulvus NBRC 100333.</title>
        <authorList>
            <person name="Hosoyama A."/>
            <person name="Uohara A."/>
            <person name="Ohji S."/>
            <person name="Ichikawa N."/>
        </authorList>
    </citation>
    <scope>NUCLEOTIDE SEQUENCE [LARGE SCALE GENOMIC DNA]</scope>
    <source>
        <strain evidence="3 6">NBRC 100333</strain>
    </source>
</reference>
<evidence type="ECO:0000256" key="2">
    <source>
        <dbReference type="SAM" id="MobiDB-lite"/>
    </source>
</evidence>
<gene>
    <name evidence="3" type="ORF">MFU01_30010</name>
    <name evidence="4" type="ORF">SAMN05443572_10112</name>
</gene>
<evidence type="ECO:0000256" key="1">
    <source>
        <dbReference type="SAM" id="Coils"/>
    </source>
</evidence>
<dbReference type="OrthoDB" id="5381902at2"/>
<dbReference type="EMBL" id="FOIB01000001">
    <property type="protein sequence ID" value="SES73727.1"/>
    <property type="molecule type" value="Genomic_DNA"/>
</dbReference>
<dbReference type="RefSeq" id="WP_074948257.1">
    <property type="nucleotide sequence ID" value="NZ_BJXR01000026.1"/>
</dbReference>
<dbReference type="EMBL" id="BJXR01000026">
    <property type="protein sequence ID" value="GEN07964.1"/>
    <property type="molecule type" value="Genomic_DNA"/>
</dbReference>
<proteinExistence type="predicted"/>